<reference evidence="2" key="2">
    <citation type="submission" date="2020-08" db="EMBL/GenBank/DDBJ databases">
        <authorList>
            <person name="Shumante A."/>
            <person name="Zimin A.V."/>
            <person name="Puiu D."/>
            <person name="Salzberg S.L."/>
        </authorList>
    </citation>
    <scope>NUCLEOTIDE SEQUENCE</scope>
    <source>
        <strain evidence="2">WC2-LM</strain>
        <tissue evidence="2">Liver</tissue>
    </source>
</reference>
<sequence length="251" mass="27426">MCPISQNRLPGTEPSPGVHLIDQYYADNDIRLPFFAPCTCWMSQSPADSPRPRTTSLAPWGQPEGAPFRSGRTPGGRGNASGESARNHMEARARPIGCGRASRDARWLRLVPELQRLHRPGVHSHVLLLSSPPLPPPVVPRLLRRASRWQPREGPREQGPGRRAPSPLRRVPVQPPPAAGDAATSRLSISRGSAAELPGLPLKEVHGSSGARRSRVPGESTLREQGDLLVQECLPLRKLLHLMTFSQLTES</sequence>
<dbReference type="EMBL" id="WJEC01007795">
    <property type="protein sequence ID" value="KAF7467868.1"/>
    <property type="molecule type" value="Genomic_DNA"/>
</dbReference>
<evidence type="ECO:0000313" key="4">
    <source>
        <dbReference type="Proteomes" id="UP000335636"/>
    </source>
</evidence>
<reference evidence="3 4" key="1">
    <citation type="submission" date="2019-04" db="EMBL/GenBank/DDBJ databases">
        <authorList>
            <person name="Alioto T."/>
            <person name="Alioto T."/>
        </authorList>
    </citation>
    <scope>NUCLEOTIDE SEQUENCE [LARGE SCALE GENOMIC DNA]</scope>
</reference>
<feature type="region of interest" description="Disordered" evidence="1">
    <location>
        <begin position="146"/>
        <end position="220"/>
    </location>
</feature>
<organism evidence="3 4">
    <name type="scientific">Marmota monax</name>
    <name type="common">Woodchuck</name>
    <dbReference type="NCBI Taxonomy" id="9995"/>
    <lineage>
        <taxon>Eukaryota</taxon>
        <taxon>Metazoa</taxon>
        <taxon>Chordata</taxon>
        <taxon>Craniata</taxon>
        <taxon>Vertebrata</taxon>
        <taxon>Euteleostomi</taxon>
        <taxon>Mammalia</taxon>
        <taxon>Eutheria</taxon>
        <taxon>Euarchontoglires</taxon>
        <taxon>Glires</taxon>
        <taxon>Rodentia</taxon>
        <taxon>Sciuromorpha</taxon>
        <taxon>Sciuridae</taxon>
        <taxon>Xerinae</taxon>
        <taxon>Marmotini</taxon>
        <taxon>Marmota</taxon>
    </lineage>
</organism>
<dbReference type="Proteomes" id="UP000335636">
    <property type="component" value="Unassembled WGS sequence"/>
</dbReference>
<name>A0A5E4AUU4_MARMO</name>
<evidence type="ECO:0000313" key="2">
    <source>
        <dbReference type="EMBL" id="KAF7467868.1"/>
    </source>
</evidence>
<protein>
    <submittedName>
        <fullName evidence="3">Uncharacterized protein</fullName>
    </submittedName>
</protein>
<proteinExistence type="predicted"/>
<evidence type="ECO:0000313" key="3">
    <source>
        <dbReference type="EMBL" id="VTJ61217.1"/>
    </source>
</evidence>
<feature type="compositionally biased region" description="Basic and acidic residues" evidence="1">
    <location>
        <begin position="150"/>
        <end position="160"/>
    </location>
</feature>
<gene>
    <name evidence="2" type="ORF">GHT09_000722</name>
    <name evidence="3" type="ORF">MONAX_5E032831</name>
</gene>
<dbReference type="Proteomes" id="UP000662637">
    <property type="component" value="Unassembled WGS sequence"/>
</dbReference>
<dbReference type="EMBL" id="CABDUW010000167">
    <property type="protein sequence ID" value="VTJ61217.1"/>
    <property type="molecule type" value="Genomic_DNA"/>
</dbReference>
<feature type="region of interest" description="Disordered" evidence="1">
    <location>
        <begin position="44"/>
        <end position="90"/>
    </location>
</feature>
<keyword evidence="4" id="KW-1185">Reference proteome</keyword>
<dbReference type="AlphaFoldDB" id="A0A5E4AUU4"/>
<evidence type="ECO:0000256" key="1">
    <source>
        <dbReference type="SAM" id="MobiDB-lite"/>
    </source>
</evidence>
<feature type="compositionally biased region" description="Polar residues" evidence="1">
    <location>
        <begin position="44"/>
        <end position="57"/>
    </location>
</feature>
<accession>A0A5E4AUU4</accession>